<sequence length="396" mass="44651">MNEQIIIRLGSQPEQVISWLVWAPLTQDIIASGEIAGISDLNALAERLGKRPVIALVPAADVLLKKVALPAKPTKQLLQALPFMLEEDQAEDIDKLYIATGKAELINGQYWQQVALCQRQRLEQWLGWLEQAGFTVSRMLPDAILLPAEAVPCCIALQQQWLLRQDDWQATAIESSWWPDYLALAGLPNLITYSPWPEHITQVHDTASPELPLALLARGLTSTSFNLLQGVYAPKRPQNRYWLQWRFTASLMVLCLAIYMLQLTGQVLQQKKQISNLEQQLRQEYSQLFPNERITNLSRQLQQKLQTLGGDPEQQHFLSLLAALQLRLAALPDIRLDSLRYDANRQELRFGASAAGFPSFEQLKLQLEQAGYTVEQGALSNDGNRIQGSVVMRGKL</sequence>
<evidence type="ECO:0000256" key="1">
    <source>
        <dbReference type="ARBA" id="ARBA00004377"/>
    </source>
</evidence>
<keyword evidence="11" id="KW-0175">Coiled coil</keyword>
<keyword evidence="5" id="KW-0997">Cell inner membrane</keyword>
<dbReference type="Gene3D" id="3.30.420.380">
    <property type="match status" value="1"/>
</dbReference>
<comment type="similarity">
    <text evidence="2 10">Belongs to the GSP L family.</text>
</comment>
<evidence type="ECO:0000256" key="5">
    <source>
        <dbReference type="ARBA" id="ARBA00022519"/>
    </source>
</evidence>
<dbReference type="Pfam" id="PF05134">
    <property type="entry name" value="T2SSL"/>
    <property type="match status" value="1"/>
</dbReference>
<evidence type="ECO:0000256" key="4">
    <source>
        <dbReference type="ARBA" id="ARBA00022475"/>
    </source>
</evidence>
<proteinExistence type="inferred from homology"/>
<keyword evidence="6" id="KW-0812">Transmembrane</keyword>
<protein>
    <recommendedName>
        <fullName evidence="10">Type II secretion system protein L</fullName>
        <shortName evidence="10">T2SS protein L</shortName>
    </recommendedName>
</protein>
<feature type="domain" description="GspL cytoplasmic actin-ATPase-like" evidence="12">
    <location>
        <begin position="6"/>
        <end position="235"/>
    </location>
</feature>
<evidence type="ECO:0000256" key="10">
    <source>
        <dbReference type="PIRNR" id="PIRNR015761"/>
    </source>
</evidence>
<reference evidence="15" key="1">
    <citation type="journal article" date="2019" name="Int. J. Syst. Evol. Microbiol.">
        <title>The Global Catalogue of Microorganisms (GCM) 10K type strain sequencing project: providing services to taxonomists for standard genome sequencing and annotation.</title>
        <authorList>
            <consortium name="The Broad Institute Genomics Platform"/>
            <consortium name="The Broad Institute Genome Sequencing Center for Infectious Disease"/>
            <person name="Wu L."/>
            <person name="Ma J."/>
        </authorList>
    </citation>
    <scope>NUCLEOTIDE SEQUENCE [LARGE SCALE GENOMIC DNA]</scope>
    <source>
        <strain evidence="15">KCTC 23723</strain>
    </source>
</reference>
<comment type="subcellular location">
    <subcellularLocation>
        <location evidence="1">Cell inner membrane</location>
        <topology evidence="1">Single-pass membrane protein</topology>
    </subcellularLocation>
</comment>
<dbReference type="Proteomes" id="UP000634667">
    <property type="component" value="Unassembled WGS sequence"/>
</dbReference>
<dbReference type="RefSeq" id="WP_189483647.1">
    <property type="nucleotide sequence ID" value="NZ_BMYR01000011.1"/>
</dbReference>
<dbReference type="InterPro" id="IPR007812">
    <property type="entry name" value="T2SS_protein-GspL"/>
</dbReference>
<dbReference type="CDD" id="cd24017">
    <property type="entry name" value="ASKHA_T2SSL_N"/>
    <property type="match status" value="1"/>
</dbReference>
<dbReference type="NCBIfam" id="TIGR01709">
    <property type="entry name" value="typeII_sec_gspL"/>
    <property type="match status" value="1"/>
</dbReference>
<dbReference type="Pfam" id="PF12693">
    <property type="entry name" value="GspL_C"/>
    <property type="match status" value="1"/>
</dbReference>
<evidence type="ECO:0000259" key="13">
    <source>
        <dbReference type="Pfam" id="PF12693"/>
    </source>
</evidence>
<dbReference type="Gene3D" id="3.30.1360.100">
    <property type="entry name" value="General secretion pathway protein M, EpsM"/>
    <property type="match status" value="1"/>
</dbReference>
<evidence type="ECO:0000256" key="2">
    <source>
        <dbReference type="ARBA" id="ARBA00005318"/>
    </source>
</evidence>
<dbReference type="PIRSF" id="PIRSF015761">
    <property type="entry name" value="Protein_L"/>
    <property type="match status" value="1"/>
</dbReference>
<feature type="coiled-coil region" evidence="11">
    <location>
        <begin position="260"/>
        <end position="287"/>
    </location>
</feature>
<dbReference type="InterPro" id="IPR024230">
    <property type="entry name" value="GspL_cyto_dom"/>
</dbReference>
<evidence type="ECO:0000256" key="8">
    <source>
        <dbReference type="ARBA" id="ARBA00022989"/>
    </source>
</evidence>
<name>A0ABQ2WQJ3_9ALTE</name>
<evidence type="ECO:0000259" key="12">
    <source>
        <dbReference type="Pfam" id="PF05134"/>
    </source>
</evidence>
<evidence type="ECO:0000313" key="15">
    <source>
        <dbReference type="Proteomes" id="UP000634667"/>
    </source>
</evidence>
<evidence type="ECO:0000256" key="9">
    <source>
        <dbReference type="ARBA" id="ARBA00023136"/>
    </source>
</evidence>
<organism evidence="14 15">
    <name type="scientific">Alishewanella tabrizica</name>
    <dbReference type="NCBI Taxonomy" id="671278"/>
    <lineage>
        <taxon>Bacteria</taxon>
        <taxon>Pseudomonadati</taxon>
        <taxon>Pseudomonadota</taxon>
        <taxon>Gammaproteobacteria</taxon>
        <taxon>Alteromonadales</taxon>
        <taxon>Alteromonadaceae</taxon>
        <taxon>Alishewanella</taxon>
    </lineage>
</organism>
<dbReference type="Gene3D" id="3.30.420.370">
    <property type="match status" value="1"/>
</dbReference>
<comment type="caution">
    <text evidence="14">The sequence shown here is derived from an EMBL/GenBank/DDBJ whole genome shotgun (WGS) entry which is preliminary data.</text>
</comment>
<keyword evidence="4" id="KW-1003">Cell membrane</keyword>
<keyword evidence="3 10" id="KW-0813">Transport</keyword>
<evidence type="ECO:0000256" key="3">
    <source>
        <dbReference type="ARBA" id="ARBA00022448"/>
    </source>
</evidence>
<feature type="domain" description="GspL periplasmic" evidence="13">
    <location>
        <begin position="240"/>
        <end position="393"/>
    </location>
</feature>
<keyword evidence="9" id="KW-0472">Membrane</keyword>
<evidence type="ECO:0000313" key="14">
    <source>
        <dbReference type="EMBL" id="GGW68628.1"/>
    </source>
</evidence>
<gene>
    <name evidence="14" type="primary">gspL</name>
    <name evidence="14" type="ORF">GCM10008111_25780</name>
</gene>
<keyword evidence="7 10" id="KW-0653">Protein transport</keyword>
<dbReference type="EMBL" id="BMYR01000011">
    <property type="protein sequence ID" value="GGW68628.1"/>
    <property type="molecule type" value="Genomic_DNA"/>
</dbReference>
<dbReference type="InterPro" id="IPR043129">
    <property type="entry name" value="ATPase_NBD"/>
</dbReference>
<keyword evidence="8" id="KW-1133">Transmembrane helix</keyword>
<evidence type="ECO:0000256" key="7">
    <source>
        <dbReference type="ARBA" id="ARBA00022927"/>
    </source>
</evidence>
<evidence type="ECO:0000256" key="11">
    <source>
        <dbReference type="SAM" id="Coils"/>
    </source>
</evidence>
<keyword evidence="15" id="KW-1185">Reference proteome</keyword>
<comment type="function">
    <text evidence="10">Inner membrane component of the type II secretion system required for the energy-dependent secretion of extracellular factors such as proteases and toxins from the periplasm.</text>
</comment>
<dbReference type="SUPFAM" id="SSF53067">
    <property type="entry name" value="Actin-like ATPase domain"/>
    <property type="match status" value="2"/>
</dbReference>
<accession>A0ABQ2WQJ3</accession>
<dbReference type="InterPro" id="IPR025691">
    <property type="entry name" value="GspL_pp_dom"/>
</dbReference>
<evidence type="ECO:0000256" key="6">
    <source>
        <dbReference type="ARBA" id="ARBA00022692"/>
    </source>
</evidence>